<dbReference type="InterPro" id="IPR015153">
    <property type="entry name" value="EF-hand_dom_typ1"/>
</dbReference>
<dbReference type="InterPro" id="IPR050774">
    <property type="entry name" value="KCMF1/Dystrophin"/>
</dbReference>
<evidence type="ECO:0000256" key="5">
    <source>
        <dbReference type="SAM" id="MobiDB-lite"/>
    </source>
</evidence>
<feature type="compositionally biased region" description="Polar residues" evidence="5">
    <location>
        <begin position="578"/>
        <end position="601"/>
    </location>
</feature>
<organism evidence="7 8">
    <name type="scientific">Bos indicus</name>
    <name type="common">Zebu</name>
    <dbReference type="NCBI Taxonomy" id="9915"/>
    <lineage>
        <taxon>Eukaryota</taxon>
        <taxon>Metazoa</taxon>
        <taxon>Chordata</taxon>
        <taxon>Craniata</taxon>
        <taxon>Vertebrata</taxon>
        <taxon>Euteleostomi</taxon>
        <taxon>Mammalia</taxon>
        <taxon>Eutheria</taxon>
        <taxon>Laurasiatheria</taxon>
        <taxon>Artiodactyla</taxon>
        <taxon>Ruminantia</taxon>
        <taxon>Pecora</taxon>
        <taxon>Bovidae</taxon>
        <taxon>Bovinae</taxon>
        <taxon>Bos</taxon>
    </lineage>
</organism>
<feature type="domain" description="ZZ-type" evidence="6">
    <location>
        <begin position="331"/>
        <end position="387"/>
    </location>
</feature>
<sequence>MELWVEATSDRVFLEDLRVSLIAPLTELFGKQPSHNRNSSDFNPENLVSSVQNIWSEVASWLPLTLLFAFGSGVRLKTWDSMSRLDAEILAKPSGWSPWLHHTVIPSTQKTATNNALNSIENSTYRTAFKLRSVQTLCQLDLIGSSLIQHVLRHQSLWEAGESTLSVQQLFQALQEMFQKVRVEKPGQMHPRASELTLSLLTTMYDSTGTGFIKLAPAAAALITLSGDSPLTKYTALFQLYAENNRGGHDLGARMTRRVLRNLLTDLQQIPTVVGESRALCSVESATRSCFQGVLSPVIKEEKFLSWLQSEPPILLWIPTCYRLSATEMATHPFRCRICRNFPITGLRYRCLKCLNFDICQACFLSSFQGESHQKSHPVVENCIQMSAKDDTRLILRTPRNNLLQGRCRRKEASRRQWLLDKVNPKDMANHAQARLLKKRLNRYKDKLQAIYACQEEKSCRYDTKIHELTINQDSLGTKLQLMGQDLQAMLQPLHRSSFSWQNVIAKGDHGRGEERFQKRGGDSSQIKGSTEDGSQQETLPRSTVINGSHRGPAPAKHALPNSELPEATSKPRPVQSPRAQSRAQKTSKETSSALPSSQEGRLQDIPQIPPIEMTSLALAPVERKGAMNIQEGKDELEEEELQELLSKLTDACTLEAPSDLQSSVNLDLYCGAERVCRAFSALVDQITLTNLK</sequence>
<dbReference type="Pfam" id="PF09068">
    <property type="entry name" value="EF-hand_2"/>
    <property type="match status" value="1"/>
</dbReference>
<dbReference type="Gene3D" id="3.30.60.90">
    <property type="match status" value="1"/>
</dbReference>
<dbReference type="Proteomes" id="UP001652663">
    <property type="component" value="Chromosome 2"/>
</dbReference>
<proteinExistence type="predicted"/>
<dbReference type="Pfam" id="PF09069">
    <property type="entry name" value="EF-hand_3"/>
    <property type="match status" value="1"/>
</dbReference>
<dbReference type="CDD" id="cd02334">
    <property type="entry name" value="ZZ_dystrophin"/>
    <property type="match status" value="1"/>
</dbReference>
<dbReference type="Gene3D" id="1.10.238.10">
    <property type="entry name" value="EF-hand"/>
    <property type="match status" value="2"/>
</dbReference>
<gene>
    <name evidence="8" type="primary">DYTN</name>
</gene>
<feature type="compositionally biased region" description="Polar residues" evidence="5">
    <location>
        <begin position="523"/>
        <end position="547"/>
    </location>
</feature>
<evidence type="ECO:0000256" key="4">
    <source>
        <dbReference type="PROSITE-ProRule" id="PRU00228"/>
    </source>
</evidence>
<evidence type="ECO:0000256" key="1">
    <source>
        <dbReference type="ARBA" id="ARBA00022723"/>
    </source>
</evidence>
<keyword evidence="3" id="KW-0862">Zinc</keyword>
<evidence type="ECO:0000313" key="7">
    <source>
        <dbReference type="Proteomes" id="UP001652663"/>
    </source>
</evidence>
<dbReference type="PANTHER" id="PTHR12268">
    <property type="entry name" value="E3 UBIQUITIN-PROTEIN LIGASE KCMF1"/>
    <property type="match status" value="1"/>
</dbReference>
<keyword evidence="2 4" id="KW-0863">Zinc-finger</keyword>
<dbReference type="Gene3D" id="6.10.140.70">
    <property type="match status" value="1"/>
</dbReference>
<dbReference type="CDD" id="cd16243">
    <property type="entry name" value="EFh_DYTN"/>
    <property type="match status" value="1"/>
</dbReference>
<dbReference type="InterPro" id="IPR011992">
    <property type="entry name" value="EF-hand-dom_pair"/>
</dbReference>
<name>A0ABM4T375_BOSIN</name>
<evidence type="ECO:0000256" key="2">
    <source>
        <dbReference type="ARBA" id="ARBA00022771"/>
    </source>
</evidence>
<feature type="region of interest" description="Disordered" evidence="5">
    <location>
        <begin position="510"/>
        <end position="609"/>
    </location>
</feature>
<dbReference type="RefSeq" id="XP_070654497.1">
    <property type="nucleotide sequence ID" value="XM_070798396.1"/>
</dbReference>
<feature type="compositionally biased region" description="Basic and acidic residues" evidence="5">
    <location>
        <begin position="510"/>
        <end position="522"/>
    </location>
</feature>
<reference evidence="8" key="2">
    <citation type="submission" date="2025-08" db="UniProtKB">
        <authorList>
            <consortium name="RefSeq"/>
        </authorList>
    </citation>
    <scope>IDENTIFICATION</scope>
    <source>
        <tissue evidence="8">Blood</tissue>
    </source>
</reference>
<dbReference type="InterPro" id="IPR000433">
    <property type="entry name" value="Znf_ZZ"/>
</dbReference>
<dbReference type="PROSITE" id="PS01357">
    <property type="entry name" value="ZF_ZZ_1"/>
    <property type="match status" value="1"/>
</dbReference>
<dbReference type="PROSITE" id="PS50135">
    <property type="entry name" value="ZF_ZZ_2"/>
    <property type="match status" value="1"/>
</dbReference>
<evidence type="ECO:0000256" key="3">
    <source>
        <dbReference type="ARBA" id="ARBA00022833"/>
    </source>
</evidence>
<dbReference type="SUPFAM" id="SSF47473">
    <property type="entry name" value="EF-hand"/>
    <property type="match status" value="2"/>
</dbReference>
<dbReference type="Pfam" id="PF00569">
    <property type="entry name" value="ZZ"/>
    <property type="match status" value="1"/>
</dbReference>
<keyword evidence="7" id="KW-1185">Reference proteome</keyword>
<evidence type="ECO:0000259" key="6">
    <source>
        <dbReference type="PROSITE" id="PS50135"/>
    </source>
</evidence>
<dbReference type="SMART" id="SM00291">
    <property type="entry name" value="ZnF_ZZ"/>
    <property type="match status" value="1"/>
</dbReference>
<dbReference type="GeneID" id="109575638"/>
<keyword evidence="1" id="KW-0479">Metal-binding</keyword>
<dbReference type="SUPFAM" id="SSF57850">
    <property type="entry name" value="RING/U-box"/>
    <property type="match status" value="1"/>
</dbReference>
<accession>A0ABM4T375</accession>
<reference evidence="7" key="1">
    <citation type="submission" date="2025-05" db="UniProtKB">
        <authorList>
            <consortium name="RefSeq"/>
        </authorList>
    </citation>
    <scope>NUCLEOTIDE SEQUENCE [LARGE SCALE GENOMIC DNA]</scope>
</reference>
<dbReference type="InterPro" id="IPR043145">
    <property type="entry name" value="Znf_ZZ_sf"/>
</dbReference>
<evidence type="ECO:0000313" key="8">
    <source>
        <dbReference type="RefSeq" id="XP_070654497.1"/>
    </source>
</evidence>
<protein>
    <submittedName>
        <fullName evidence="8">Dystrotelin</fullName>
    </submittedName>
</protein>
<dbReference type="PANTHER" id="PTHR12268:SF18">
    <property type="entry name" value="DYSTROTELIN"/>
    <property type="match status" value="1"/>
</dbReference>
<dbReference type="InterPro" id="IPR015154">
    <property type="entry name" value="EF-hand_dom_typ2"/>
</dbReference>